<protein>
    <submittedName>
        <fullName evidence="1">Uncharacterized protein</fullName>
    </submittedName>
</protein>
<accession>A0A0D2PC14</accession>
<evidence type="ECO:0000313" key="2">
    <source>
        <dbReference type="Proteomes" id="UP000054270"/>
    </source>
</evidence>
<name>A0A0D2PC14_HYPSF</name>
<gene>
    <name evidence="1" type="ORF">HYPSUDRAFT_145852</name>
</gene>
<keyword evidence="2" id="KW-1185">Reference proteome</keyword>
<dbReference type="OMA" id="PEYNIFF"/>
<evidence type="ECO:0000313" key="1">
    <source>
        <dbReference type="EMBL" id="KJA17835.1"/>
    </source>
</evidence>
<organism evidence="1 2">
    <name type="scientific">Hypholoma sublateritium (strain FD-334 SS-4)</name>
    <dbReference type="NCBI Taxonomy" id="945553"/>
    <lineage>
        <taxon>Eukaryota</taxon>
        <taxon>Fungi</taxon>
        <taxon>Dikarya</taxon>
        <taxon>Basidiomycota</taxon>
        <taxon>Agaricomycotina</taxon>
        <taxon>Agaricomycetes</taxon>
        <taxon>Agaricomycetidae</taxon>
        <taxon>Agaricales</taxon>
        <taxon>Agaricineae</taxon>
        <taxon>Strophariaceae</taxon>
        <taxon>Hypholoma</taxon>
    </lineage>
</organism>
<reference evidence="2" key="1">
    <citation type="submission" date="2014-04" db="EMBL/GenBank/DDBJ databases">
        <title>Evolutionary Origins and Diversification of the Mycorrhizal Mutualists.</title>
        <authorList>
            <consortium name="DOE Joint Genome Institute"/>
            <consortium name="Mycorrhizal Genomics Consortium"/>
            <person name="Kohler A."/>
            <person name="Kuo A."/>
            <person name="Nagy L.G."/>
            <person name="Floudas D."/>
            <person name="Copeland A."/>
            <person name="Barry K.W."/>
            <person name="Cichocki N."/>
            <person name="Veneault-Fourrey C."/>
            <person name="LaButti K."/>
            <person name="Lindquist E.A."/>
            <person name="Lipzen A."/>
            <person name="Lundell T."/>
            <person name="Morin E."/>
            <person name="Murat C."/>
            <person name="Riley R."/>
            <person name="Ohm R."/>
            <person name="Sun H."/>
            <person name="Tunlid A."/>
            <person name="Henrissat B."/>
            <person name="Grigoriev I.V."/>
            <person name="Hibbett D.S."/>
            <person name="Martin F."/>
        </authorList>
    </citation>
    <scope>NUCLEOTIDE SEQUENCE [LARGE SCALE GENOMIC DNA]</scope>
    <source>
        <strain evidence="2">FD-334 SS-4</strain>
    </source>
</reference>
<sequence length="150" mass="16889">RWARLQLPNGQIARSKWKEGLKPLDKVRISRNIKFRNNGTSGQQARFGEAQYYFRCKIQDNIFTLAVVSIYSEANSVLLKESAGTVIACQYSGDSSLIVINFASIISVVGMVPHQFLGFDVEEDWRFVVEKPGLDISRLDGAREEDSDNS</sequence>
<dbReference type="EMBL" id="KN817597">
    <property type="protein sequence ID" value="KJA17835.1"/>
    <property type="molecule type" value="Genomic_DNA"/>
</dbReference>
<proteinExistence type="predicted"/>
<dbReference type="OrthoDB" id="2669721at2759"/>
<dbReference type="Proteomes" id="UP000054270">
    <property type="component" value="Unassembled WGS sequence"/>
</dbReference>
<feature type="non-terminal residue" evidence="1">
    <location>
        <position position="1"/>
    </location>
</feature>
<dbReference type="STRING" id="945553.A0A0D2PC14"/>
<dbReference type="AlphaFoldDB" id="A0A0D2PC14"/>